<dbReference type="GO" id="GO:0005737">
    <property type="term" value="C:cytoplasm"/>
    <property type="evidence" value="ECO:0007669"/>
    <property type="project" value="TreeGrafter"/>
</dbReference>
<keyword evidence="13" id="KW-0966">Cell projection</keyword>
<dbReference type="PANTHER" id="PTHR46606:SF3">
    <property type="entry name" value="SHOOTIN-1"/>
    <property type="match status" value="1"/>
</dbReference>
<comment type="caution">
    <text evidence="15">The sequence shown here is derived from an EMBL/GenBank/DDBJ whole genome shotgun (WGS) entry which is preliminary data.</text>
</comment>
<keyword evidence="11 14" id="KW-0175">Coiled coil</keyword>
<dbReference type="GO" id="GO:2001224">
    <property type="term" value="P:positive regulation of neuron migration"/>
    <property type="evidence" value="ECO:0007669"/>
    <property type="project" value="TreeGrafter"/>
</dbReference>
<evidence type="ECO:0000256" key="12">
    <source>
        <dbReference type="ARBA" id="ARBA00023212"/>
    </source>
</evidence>
<dbReference type="Proteomes" id="UP000606274">
    <property type="component" value="Unassembled WGS sequence"/>
</dbReference>
<gene>
    <name evidence="15" type="ORF">HF521_021817</name>
</gene>
<dbReference type="AlphaFoldDB" id="A0A8T0BCK0"/>
<dbReference type="GO" id="GO:0048812">
    <property type="term" value="P:neuron projection morphogenesis"/>
    <property type="evidence" value="ECO:0007669"/>
    <property type="project" value="TreeGrafter"/>
</dbReference>
<name>A0A8T0BCK0_SILME</name>
<dbReference type="EMBL" id="JABFDY010000008">
    <property type="protein sequence ID" value="KAF7704745.1"/>
    <property type="molecule type" value="Genomic_DNA"/>
</dbReference>
<organism evidence="15 16">
    <name type="scientific">Silurus meridionalis</name>
    <name type="common">Southern catfish</name>
    <name type="synonym">Silurus soldatovi meridionalis</name>
    <dbReference type="NCBI Taxonomy" id="175797"/>
    <lineage>
        <taxon>Eukaryota</taxon>
        <taxon>Metazoa</taxon>
        <taxon>Chordata</taxon>
        <taxon>Craniata</taxon>
        <taxon>Vertebrata</taxon>
        <taxon>Euteleostomi</taxon>
        <taxon>Actinopterygii</taxon>
        <taxon>Neopterygii</taxon>
        <taxon>Teleostei</taxon>
        <taxon>Ostariophysi</taxon>
        <taxon>Siluriformes</taxon>
        <taxon>Siluridae</taxon>
        <taxon>Silurus</taxon>
    </lineage>
</organism>
<evidence type="ECO:0000313" key="16">
    <source>
        <dbReference type="Proteomes" id="UP000606274"/>
    </source>
</evidence>
<accession>A0A8T0BCK0</accession>
<dbReference type="GO" id="GO:0005856">
    <property type="term" value="C:cytoskeleton"/>
    <property type="evidence" value="ECO:0007669"/>
    <property type="project" value="UniProtKB-SubCell"/>
</dbReference>
<dbReference type="GO" id="GO:0044295">
    <property type="term" value="C:axonal growth cone"/>
    <property type="evidence" value="ECO:0007669"/>
    <property type="project" value="TreeGrafter"/>
</dbReference>
<keyword evidence="10" id="KW-0963">Cytoplasm</keyword>
<evidence type="ECO:0000256" key="13">
    <source>
        <dbReference type="ARBA" id="ARBA00023273"/>
    </source>
</evidence>
<comment type="subcellular location">
    <subcellularLocation>
        <location evidence="4">Cell projection</location>
        <location evidence="4">Axon</location>
    </subcellularLocation>
    <subcellularLocation>
        <location evidence="3">Cell projection</location>
        <location evidence="3">Filopodium</location>
    </subcellularLocation>
    <subcellularLocation>
        <location evidence="6">Cell projection</location>
        <location evidence="6">Growth cone</location>
    </subcellularLocation>
    <subcellularLocation>
        <location evidence="5">Cell projection</location>
        <location evidence="5">Lamellipodium</location>
    </subcellularLocation>
    <subcellularLocation>
        <location evidence="1">Cytoplasm</location>
        <location evidence="1">Cytoskeleton</location>
    </subcellularLocation>
    <subcellularLocation>
        <location evidence="2">Perikaryon</location>
    </subcellularLocation>
</comment>
<evidence type="ECO:0000256" key="14">
    <source>
        <dbReference type="SAM" id="Coils"/>
    </source>
</evidence>
<dbReference type="GO" id="GO:0030175">
    <property type="term" value="C:filopodium"/>
    <property type="evidence" value="ECO:0007669"/>
    <property type="project" value="UniProtKB-SubCell"/>
</dbReference>
<keyword evidence="16" id="KW-1185">Reference proteome</keyword>
<proteinExistence type="inferred from homology"/>
<dbReference type="GO" id="GO:0043204">
    <property type="term" value="C:perikaryon"/>
    <property type="evidence" value="ECO:0007669"/>
    <property type="project" value="UniProtKB-SubCell"/>
</dbReference>
<evidence type="ECO:0000256" key="11">
    <source>
        <dbReference type="ARBA" id="ARBA00023054"/>
    </source>
</evidence>
<keyword evidence="12" id="KW-0206">Cytoskeleton</keyword>
<feature type="coiled-coil region" evidence="14">
    <location>
        <begin position="260"/>
        <end position="342"/>
    </location>
</feature>
<dbReference type="InterPro" id="IPR024849">
    <property type="entry name" value="Shootin-1"/>
</dbReference>
<evidence type="ECO:0000313" key="15">
    <source>
        <dbReference type="EMBL" id="KAF7704745.1"/>
    </source>
</evidence>
<evidence type="ECO:0000256" key="3">
    <source>
        <dbReference type="ARBA" id="ARBA00004486"/>
    </source>
</evidence>
<evidence type="ECO:0000256" key="10">
    <source>
        <dbReference type="ARBA" id="ARBA00022490"/>
    </source>
</evidence>
<reference evidence="15" key="1">
    <citation type="submission" date="2020-08" db="EMBL/GenBank/DDBJ databases">
        <title>Chromosome-level assembly of Southern catfish (Silurus meridionalis) provides insights into visual adaptation to the nocturnal and benthic lifestyles.</title>
        <authorList>
            <person name="Zhang Y."/>
            <person name="Wang D."/>
            <person name="Peng Z."/>
        </authorList>
    </citation>
    <scope>NUCLEOTIDE SEQUENCE</scope>
    <source>
        <strain evidence="15">SWU-2019-XX</strain>
        <tissue evidence="15">Muscle</tissue>
    </source>
</reference>
<feature type="coiled-coil region" evidence="14">
    <location>
        <begin position="17"/>
        <end position="162"/>
    </location>
</feature>
<comment type="similarity">
    <text evidence="7">Belongs to the shootin family.</text>
</comment>
<evidence type="ECO:0000256" key="4">
    <source>
        <dbReference type="ARBA" id="ARBA00004489"/>
    </source>
</evidence>
<evidence type="ECO:0000256" key="2">
    <source>
        <dbReference type="ARBA" id="ARBA00004484"/>
    </source>
</evidence>
<keyword evidence="9" id="KW-0217">Developmental protein</keyword>
<dbReference type="PANTHER" id="PTHR46606">
    <property type="entry name" value="SHOOTIN-1"/>
    <property type="match status" value="1"/>
</dbReference>
<evidence type="ECO:0000256" key="9">
    <source>
        <dbReference type="ARBA" id="ARBA00022473"/>
    </source>
</evidence>
<protein>
    <recommendedName>
        <fullName evidence="8">Shootin-1</fullName>
    </recommendedName>
</protein>
<evidence type="ECO:0000256" key="6">
    <source>
        <dbReference type="ARBA" id="ARBA00004624"/>
    </source>
</evidence>
<sequence length="395" mass="46335">MATTEEETQMRTISVLSDQAIRHYEGLRNEHEKTRQECKQLKQERDEALQKLHDFERVSHMVLQEVSSMQENLEVEKTCRQTVEALATKLNRQNRSLKRKSMMYMAHLDANVIAEINLSDEEENHQEEEAEICSSSHCQIVISELRNKLEACLEEKKKLAFELETTKDLLHKTREELLREKHDNTVLIAETLQQKKLLGKYNRVSQYAVEEYEALQADLELEKDLRVEAENFAHKMLVEQKKLKRQSQVMMQSVSPSEALANALKEITSLTHTMEKQRLEHQKQLKRLEEELHGSELQKQLAALERKTAVLEEERKECMEKCSKAETEAKDLRFTVEELQKSCSKCQILYLVHLHLLLLHHLLHLLHLHLQSQPTLSARSCHYFVRKKAPMLTFL</sequence>
<evidence type="ECO:0000256" key="5">
    <source>
        <dbReference type="ARBA" id="ARBA00004510"/>
    </source>
</evidence>
<dbReference type="GO" id="GO:0030027">
    <property type="term" value="C:lamellipodium"/>
    <property type="evidence" value="ECO:0007669"/>
    <property type="project" value="UniProtKB-SubCell"/>
</dbReference>
<evidence type="ECO:0000256" key="1">
    <source>
        <dbReference type="ARBA" id="ARBA00004245"/>
    </source>
</evidence>
<evidence type="ECO:0000256" key="8">
    <source>
        <dbReference type="ARBA" id="ARBA00017666"/>
    </source>
</evidence>
<evidence type="ECO:0000256" key="7">
    <source>
        <dbReference type="ARBA" id="ARBA00010041"/>
    </source>
</evidence>